<dbReference type="Pfam" id="PF08228">
    <property type="entry name" value="RNase_P_pop3"/>
    <property type="match status" value="1"/>
</dbReference>
<dbReference type="PANTHER" id="PTHR28272">
    <property type="entry name" value="RIBONUCLEASES P/MRP PROTEIN SUBUNIT POP3"/>
    <property type="match status" value="1"/>
</dbReference>
<dbReference type="GO" id="GO:0005829">
    <property type="term" value="C:cytosol"/>
    <property type="evidence" value="ECO:0007669"/>
    <property type="project" value="TreeGrafter"/>
</dbReference>
<name>A0A5C2SNZ4_9APHY</name>
<dbReference type="GO" id="GO:0004526">
    <property type="term" value="F:ribonuclease P activity"/>
    <property type="evidence" value="ECO:0007669"/>
    <property type="project" value="TreeGrafter"/>
</dbReference>
<dbReference type="AlphaFoldDB" id="A0A5C2SNZ4"/>
<proteinExistence type="predicted"/>
<protein>
    <submittedName>
        <fullName evidence="2">Uncharacterized protein</fullName>
    </submittedName>
</protein>
<evidence type="ECO:0000313" key="3">
    <source>
        <dbReference type="Proteomes" id="UP000313359"/>
    </source>
</evidence>
<dbReference type="OrthoDB" id="20109at2759"/>
<feature type="region of interest" description="Disordered" evidence="1">
    <location>
        <begin position="289"/>
        <end position="331"/>
    </location>
</feature>
<reference evidence="2" key="1">
    <citation type="journal article" date="2018" name="Genome Biol. Evol.">
        <title>Genomics and development of Lentinus tigrinus, a white-rot wood-decaying mushroom with dimorphic fruiting bodies.</title>
        <authorList>
            <person name="Wu B."/>
            <person name="Xu Z."/>
            <person name="Knudson A."/>
            <person name="Carlson A."/>
            <person name="Chen N."/>
            <person name="Kovaka S."/>
            <person name="LaButti K."/>
            <person name="Lipzen A."/>
            <person name="Pennachio C."/>
            <person name="Riley R."/>
            <person name="Schakwitz W."/>
            <person name="Umezawa K."/>
            <person name="Ohm R.A."/>
            <person name="Grigoriev I.V."/>
            <person name="Nagy L.G."/>
            <person name="Gibbons J."/>
            <person name="Hibbett D."/>
        </authorList>
    </citation>
    <scope>NUCLEOTIDE SEQUENCE [LARGE SCALE GENOMIC DNA]</scope>
    <source>
        <strain evidence="2">ALCF2SS1-6</strain>
    </source>
</reference>
<dbReference type="STRING" id="1328759.A0A5C2SNZ4"/>
<evidence type="ECO:0000313" key="2">
    <source>
        <dbReference type="EMBL" id="RPD64819.1"/>
    </source>
</evidence>
<feature type="compositionally biased region" description="Basic and acidic residues" evidence="1">
    <location>
        <begin position="292"/>
        <end position="311"/>
    </location>
</feature>
<dbReference type="GO" id="GO:0005655">
    <property type="term" value="C:nucleolar ribonuclease P complex"/>
    <property type="evidence" value="ECO:0007669"/>
    <property type="project" value="TreeGrafter"/>
</dbReference>
<feature type="compositionally biased region" description="Basic and acidic residues" evidence="1">
    <location>
        <begin position="81"/>
        <end position="93"/>
    </location>
</feature>
<organism evidence="2 3">
    <name type="scientific">Lentinus tigrinus ALCF2SS1-6</name>
    <dbReference type="NCBI Taxonomy" id="1328759"/>
    <lineage>
        <taxon>Eukaryota</taxon>
        <taxon>Fungi</taxon>
        <taxon>Dikarya</taxon>
        <taxon>Basidiomycota</taxon>
        <taxon>Agaricomycotina</taxon>
        <taxon>Agaricomycetes</taxon>
        <taxon>Polyporales</taxon>
        <taxon>Polyporaceae</taxon>
        <taxon>Lentinus</taxon>
    </lineage>
</organism>
<dbReference type="PANTHER" id="PTHR28272:SF1">
    <property type="entry name" value="RIBONUCLEASES P_MRP PROTEIN SUBUNIT POP3"/>
    <property type="match status" value="1"/>
</dbReference>
<gene>
    <name evidence="2" type="ORF">L227DRAFT_519315</name>
</gene>
<dbReference type="GO" id="GO:0034965">
    <property type="term" value="P:intronic box C/D snoRNA processing"/>
    <property type="evidence" value="ECO:0007669"/>
    <property type="project" value="TreeGrafter"/>
</dbReference>
<dbReference type="GO" id="GO:0000172">
    <property type="term" value="C:ribonuclease MRP complex"/>
    <property type="evidence" value="ECO:0007669"/>
    <property type="project" value="TreeGrafter"/>
</dbReference>
<accession>A0A5C2SNZ4</accession>
<dbReference type="GO" id="GO:0000171">
    <property type="term" value="F:ribonuclease MRP activity"/>
    <property type="evidence" value="ECO:0007669"/>
    <property type="project" value="TreeGrafter"/>
</dbReference>
<dbReference type="GO" id="GO:0008033">
    <property type="term" value="P:tRNA processing"/>
    <property type="evidence" value="ECO:0007669"/>
    <property type="project" value="InterPro"/>
</dbReference>
<dbReference type="InterPro" id="IPR013241">
    <property type="entry name" value="RNase_P_Pop3"/>
</dbReference>
<keyword evidence="3" id="KW-1185">Reference proteome</keyword>
<sequence length="331" mass="35830">MSNQVARAHTSQSNRAKARSDADRKTVFKSVVDNPFRVQWPHVPVNIQNSVLAVVVSMLGGVAQHNLDREHASRKRRRLRGFRDDRLSKKSRSEQAVPAQESSALTGLAEDSAMHTDTSIPDSAAAPSILQHMVVGINEVTKRLEALARSYRQTIVPTTEVQSTSGSSGPSTTSRLVIACRADVDPPILIGHLPHLVAACNSTGKHSASKTSGPDGTWLVPMAKGAENTLAEAIGLRRVAVILIESSAPQFTSLASFLQNVAQPAAPWLALPTAARPITLVPTHIKQLRTSAPKDMKAAKERRSKERAAAKERRRSRKQEIPKQVTLSSAQ</sequence>
<dbReference type="Proteomes" id="UP000313359">
    <property type="component" value="Unassembled WGS sequence"/>
</dbReference>
<feature type="region of interest" description="Disordered" evidence="1">
    <location>
        <begin position="1"/>
        <end position="24"/>
    </location>
</feature>
<feature type="compositionally biased region" description="Polar residues" evidence="1">
    <location>
        <begin position="1"/>
        <end position="15"/>
    </location>
</feature>
<evidence type="ECO:0000256" key="1">
    <source>
        <dbReference type="SAM" id="MobiDB-lite"/>
    </source>
</evidence>
<feature type="region of interest" description="Disordered" evidence="1">
    <location>
        <begin position="69"/>
        <end position="104"/>
    </location>
</feature>
<dbReference type="GO" id="GO:0006364">
    <property type="term" value="P:rRNA processing"/>
    <property type="evidence" value="ECO:0007669"/>
    <property type="project" value="InterPro"/>
</dbReference>
<dbReference type="EMBL" id="ML122253">
    <property type="protein sequence ID" value="RPD64819.1"/>
    <property type="molecule type" value="Genomic_DNA"/>
</dbReference>